<dbReference type="GO" id="GO:0045252">
    <property type="term" value="C:oxoglutarate dehydrogenase complex"/>
    <property type="evidence" value="ECO:0007669"/>
    <property type="project" value="UniProtKB-UniRule"/>
</dbReference>
<dbReference type="InterPro" id="IPR006255">
    <property type="entry name" value="SucB"/>
</dbReference>
<evidence type="ECO:0000256" key="7">
    <source>
        <dbReference type="ARBA" id="ARBA00022532"/>
    </source>
</evidence>
<evidence type="ECO:0000256" key="5">
    <source>
        <dbReference type="ARBA" id="ARBA00012945"/>
    </source>
</evidence>
<comment type="pathway">
    <text evidence="2 12">Amino-acid degradation; L-lysine degradation via saccharopine pathway; glutaryl-CoA from L-lysine: step 6/6.</text>
</comment>
<feature type="domain" description="Peripheral subunit-binding (PSBD)" evidence="14">
    <location>
        <begin position="113"/>
        <end position="150"/>
    </location>
</feature>
<dbReference type="PROSITE" id="PS50968">
    <property type="entry name" value="BIOTINYL_LIPOYL"/>
    <property type="match status" value="1"/>
</dbReference>
<dbReference type="InterPro" id="IPR036625">
    <property type="entry name" value="E3-bd_dom_sf"/>
</dbReference>
<keyword evidence="10 12" id="KW-0012">Acyltransferase</keyword>
<protein>
    <recommendedName>
        <fullName evidence="6 12">Dihydrolipoyllysine-residue succinyltransferase component of 2-oxoglutarate dehydrogenase complex</fullName>
        <ecNumber evidence="5 12">2.3.1.61</ecNumber>
    </recommendedName>
    <alternativeName>
        <fullName evidence="12">2-oxoglutarate dehydrogenase complex component E2</fullName>
    </alternativeName>
</protein>
<keyword evidence="8 12" id="KW-0808">Transferase</keyword>
<dbReference type="InterPro" id="IPR004167">
    <property type="entry name" value="PSBD"/>
</dbReference>
<evidence type="ECO:0000256" key="8">
    <source>
        <dbReference type="ARBA" id="ARBA00022679"/>
    </source>
</evidence>
<evidence type="ECO:0000256" key="10">
    <source>
        <dbReference type="ARBA" id="ARBA00023315"/>
    </source>
</evidence>
<dbReference type="Pfam" id="PF02817">
    <property type="entry name" value="E3_binding"/>
    <property type="match status" value="1"/>
</dbReference>
<dbReference type="PROSITE" id="PS51826">
    <property type="entry name" value="PSBD"/>
    <property type="match status" value="1"/>
</dbReference>
<dbReference type="PANTHER" id="PTHR43416:SF5">
    <property type="entry name" value="DIHYDROLIPOYLLYSINE-RESIDUE SUCCINYLTRANSFERASE COMPONENT OF 2-OXOGLUTARATE DEHYDROGENASE COMPLEX, MITOCHONDRIAL"/>
    <property type="match status" value="1"/>
</dbReference>
<dbReference type="EC" id="2.3.1.61" evidence="5 12"/>
<evidence type="ECO:0000313" key="16">
    <source>
        <dbReference type="Proteomes" id="UP000618460"/>
    </source>
</evidence>
<dbReference type="Pfam" id="PF00198">
    <property type="entry name" value="2-oxoacid_dh"/>
    <property type="match status" value="1"/>
</dbReference>
<dbReference type="FunFam" id="3.30.559.10:FF:000007">
    <property type="entry name" value="Dihydrolipoamide acetyltransferase component of pyruvate dehydrogenase complex"/>
    <property type="match status" value="1"/>
</dbReference>
<evidence type="ECO:0000256" key="11">
    <source>
        <dbReference type="ARBA" id="ARBA00052761"/>
    </source>
</evidence>
<evidence type="ECO:0000256" key="6">
    <source>
        <dbReference type="ARBA" id="ARBA00019511"/>
    </source>
</evidence>
<dbReference type="RefSeq" id="WP_117153462.1">
    <property type="nucleotide sequence ID" value="NZ_BMLG01000002.1"/>
</dbReference>
<keyword evidence="7 12" id="KW-0816">Tricarboxylic acid cycle</keyword>
<evidence type="ECO:0000256" key="12">
    <source>
        <dbReference type="RuleBase" id="RU361138"/>
    </source>
</evidence>
<dbReference type="Proteomes" id="UP000618460">
    <property type="component" value="Unassembled WGS sequence"/>
</dbReference>
<dbReference type="InterPro" id="IPR011053">
    <property type="entry name" value="Single_hybrid_motif"/>
</dbReference>
<name>A0A917TJW9_9BACI</name>
<dbReference type="NCBIfam" id="TIGR01347">
    <property type="entry name" value="sucB"/>
    <property type="match status" value="1"/>
</dbReference>
<evidence type="ECO:0000256" key="1">
    <source>
        <dbReference type="ARBA" id="ARBA00004052"/>
    </source>
</evidence>
<sequence>MTELKIPELAESIRTGTIATWLVAIGDPVEAGGPVLELETDKINIEIPAETNGVLTSIKKEVGEQVQVGDVVAIISNTTEGKEHTEIENRDKEKTHNTTIHTGKLKRAEDYIVASPATRKRARQLGINLKDISVSDPLGKIKMSDVESFKKREVSNYGKFAEPLEQQVSTDSADLEKPIERIKMSQRRQTIAKHLVEAQQQAAMLTTFNEVDLSVVMDIRREHKEAFIKKYGVKLGLMSFFTKAVVTALMDFPYLNAELLHDEILLKKFYDIGIAVSTDEGLVVPVVREVDKKGFAEIETEISHLSEKARSRNLDLNDMAGSTFTITNGGVFGSLFSTPILNTPEVGILGMHKIQKRPIVLEDDTIAVRPMMYIALSYDHRIIDGKQAVQFLARIKQLLEDPQDLISDYLD</sequence>
<comment type="subunit">
    <text evidence="4">Forms a 24-polypeptide structural core with octahedral symmetry. Part of the 2-oxoglutarate dehydrogenase (OGDH) complex composed of E1 (2-oxoglutarate dehydrogenase), E2 (dihydrolipoamide succinyltransferase) and E3 (dihydrolipoamide dehydrogenase); the complex contains multiple copies of the three enzymatic components (E1, E2 and E3).</text>
</comment>
<dbReference type="Gene3D" id="3.30.559.10">
    <property type="entry name" value="Chloramphenicol acetyltransferase-like domain"/>
    <property type="match status" value="1"/>
</dbReference>
<comment type="caution">
    <text evidence="15">The sequence shown here is derived from an EMBL/GenBank/DDBJ whole genome shotgun (WGS) entry which is preliminary data.</text>
</comment>
<dbReference type="GO" id="GO:0004149">
    <property type="term" value="F:dihydrolipoyllysine-residue succinyltransferase activity"/>
    <property type="evidence" value="ECO:0007669"/>
    <property type="project" value="UniProtKB-UniRule"/>
</dbReference>
<evidence type="ECO:0000256" key="2">
    <source>
        <dbReference type="ARBA" id="ARBA00005145"/>
    </source>
</evidence>
<dbReference type="NCBIfam" id="NF004309">
    <property type="entry name" value="PRK05704.1"/>
    <property type="match status" value="1"/>
</dbReference>
<dbReference type="GO" id="GO:0006099">
    <property type="term" value="P:tricarboxylic acid cycle"/>
    <property type="evidence" value="ECO:0007669"/>
    <property type="project" value="UniProtKB-UniRule"/>
</dbReference>
<dbReference type="SUPFAM" id="SSF47005">
    <property type="entry name" value="Peripheral subunit-binding domain of 2-oxo acid dehydrogenase complex"/>
    <property type="match status" value="1"/>
</dbReference>
<dbReference type="Gene3D" id="4.10.320.10">
    <property type="entry name" value="E3-binding domain"/>
    <property type="match status" value="1"/>
</dbReference>
<reference evidence="15" key="1">
    <citation type="journal article" date="2014" name="Int. J. Syst. Evol. Microbiol.">
        <title>Complete genome sequence of Corynebacterium casei LMG S-19264T (=DSM 44701T), isolated from a smear-ripened cheese.</title>
        <authorList>
            <consortium name="US DOE Joint Genome Institute (JGI-PGF)"/>
            <person name="Walter F."/>
            <person name="Albersmeier A."/>
            <person name="Kalinowski J."/>
            <person name="Ruckert C."/>
        </authorList>
    </citation>
    <scope>NUCLEOTIDE SEQUENCE</scope>
    <source>
        <strain evidence="15">CGMCC 1.6333</strain>
    </source>
</reference>
<dbReference type="SUPFAM" id="SSF52777">
    <property type="entry name" value="CoA-dependent acyltransferases"/>
    <property type="match status" value="1"/>
</dbReference>
<comment type="cofactor">
    <cofactor evidence="12">
        <name>(R)-lipoate</name>
        <dbReference type="ChEBI" id="CHEBI:83088"/>
    </cofactor>
    <text evidence="12">Binds 1 lipoyl cofactor covalently.</text>
</comment>
<dbReference type="PANTHER" id="PTHR43416">
    <property type="entry name" value="DIHYDROLIPOYLLYSINE-RESIDUE SUCCINYLTRANSFERASE COMPONENT OF 2-OXOGLUTARATE DEHYDROGENASE COMPLEX, MITOCHONDRIAL-RELATED"/>
    <property type="match status" value="1"/>
</dbReference>
<dbReference type="OrthoDB" id="9805770at2"/>
<evidence type="ECO:0000259" key="14">
    <source>
        <dbReference type="PROSITE" id="PS51826"/>
    </source>
</evidence>
<evidence type="ECO:0000256" key="3">
    <source>
        <dbReference type="ARBA" id="ARBA00007317"/>
    </source>
</evidence>
<dbReference type="GO" id="GO:0033512">
    <property type="term" value="P:L-lysine catabolic process to acetyl-CoA via saccharopine"/>
    <property type="evidence" value="ECO:0007669"/>
    <property type="project" value="UniProtKB-UniRule"/>
</dbReference>
<keyword evidence="16" id="KW-1185">Reference proteome</keyword>
<reference evidence="15" key="2">
    <citation type="submission" date="2020-09" db="EMBL/GenBank/DDBJ databases">
        <authorList>
            <person name="Sun Q."/>
            <person name="Zhou Y."/>
        </authorList>
    </citation>
    <scope>NUCLEOTIDE SEQUENCE</scope>
    <source>
        <strain evidence="15">CGMCC 1.6333</strain>
    </source>
</reference>
<dbReference type="InterPro" id="IPR000089">
    <property type="entry name" value="Biotin_lipoyl"/>
</dbReference>
<organism evidence="15 16">
    <name type="scientific">Paraliobacillus quinghaiensis</name>
    <dbReference type="NCBI Taxonomy" id="470815"/>
    <lineage>
        <taxon>Bacteria</taxon>
        <taxon>Bacillati</taxon>
        <taxon>Bacillota</taxon>
        <taxon>Bacilli</taxon>
        <taxon>Bacillales</taxon>
        <taxon>Bacillaceae</taxon>
        <taxon>Paraliobacillus</taxon>
    </lineage>
</organism>
<comment type="catalytic activity">
    <reaction evidence="11 12">
        <text>N(6)-[(R)-dihydrolipoyl]-L-lysyl-[protein] + succinyl-CoA = N(6)-[(R)-S(8)-succinyldihydrolipoyl]-L-lysyl-[protein] + CoA</text>
        <dbReference type="Rhea" id="RHEA:15213"/>
        <dbReference type="Rhea" id="RHEA-COMP:10475"/>
        <dbReference type="Rhea" id="RHEA-COMP:20092"/>
        <dbReference type="ChEBI" id="CHEBI:57287"/>
        <dbReference type="ChEBI" id="CHEBI:57292"/>
        <dbReference type="ChEBI" id="CHEBI:83100"/>
        <dbReference type="ChEBI" id="CHEBI:83120"/>
        <dbReference type="EC" id="2.3.1.61"/>
    </reaction>
</comment>
<dbReference type="CDD" id="cd06849">
    <property type="entry name" value="lipoyl_domain"/>
    <property type="match status" value="1"/>
</dbReference>
<dbReference type="GO" id="GO:0005829">
    <property type="term" value="C:cytosol"/>
    <property type="evidence" value="ECO:0007669"/>
    <property type="project" value="TreeGrafter"/>
</dbReference>
<evidence type="ECO:0000259" key="13">
    <source>
        <dbReference type="PROSITE" id="PS50968"/>
    </source>
</evidence>
<feature type="domain" description="Lipoyl-binding" evidence="13">
    <location>
        <begin position="1"/>
        <end position="76"/>
    </location>
</feature>
<dbReference type="AlphaFoldDB" id="A0A917TJW9"/>
<dbReference type="Pfam" id="PF00364">
    <property type="entry name" value="Biotin_lipoyl"/>
    <property type="match status" value="1"/>
</dbReference>
<comment type="function">
    <text evidence="1 12">E2 component of the 2-oxoglutarate dehydrogenase (OGDH) complex which catalyzes the second step in the conversion of 2-oxoglutarate to succinyl-CoA and CO(2).</text>
</comment>
<evidence type="ECO:0000256" key="4">
    <source>
        <dbReference type="ARBA" id="ARBA00011666"/>
    </source>
</evidence>
<evidence type="ECO:0000313" key="15">
    <source>
        <dbReference type="EMBL" id="GGM25995.1"/>
    </source>
</evidence>
<gene>
    <name evidence="15" type="ORF">GCM10011351_09560</name>
</gene>
<dbReference type="InterPro" id="IPR023213">
    <property type="entry name" value="CAT-like_dom_sf"/>
</dbReference>
<proteinExistence type="inferred from homology"/>
<dbReference type="PROSITE" id="PS00189">
    <property type="entry name" value="LIPOYL"/>
    <property type="match status" value="1"/>
</dbReference>
<dbReference type="Gene3D" id="2.40.50.100">
    <property type="match status" value="1"/>
</dbReference>
<keyword evidence="9 12" id="KW-0450">Lipoyl</keyword>
<dbReference type="SUPFAM" id="SSF51230">
    <property type="entry name" value="Single hybrid motif"/>
    <property type="match status" value="1"/>
</dbReference>
<dbReference type="InterPro" id="IPR003016">
    <property type="entry name" value="2-oxoA_DH_lipoyl-BS"/>
</dbReference>
<dbReference type="InterPro" id="IPR050537">
    <property type="entry name" value="2-oxoacid_dehydrogenase"/>
</dbReference>
<comment type="similarity">
    <text evidence="3 12">Belongs to the 2-oxoacid dehydrogenase family.</text>
</comment>
<evidence type="ECO:0000256" key="9">
    <source>
        <dbReference type="ARBA" id="ARBA00022823"/>
    </source>
</evidence>
<accession>A0A917TJW9</accession>
<dbReference type="InterPro" id="IPR001078">
    <property type="entry name" value="2-oxoacid_DH_actylTfrase"/>
</dbReference>
<dbReference type="EMBL" id="BMLG01000002">
    <property type="protein sequence ID" value="GGM25995.1"/>
    <property type="molecule type" value="Genomic_DNA"/>
</dbReference>